<sequence>MIIGDLMRTDYANGLSPILAKICDYLKTIDLATLEPGKHYLTEEIVINVDETHLVAPESKKAEFHHNNIDIQLLISGEEWIEYSVDMPAMELCDPYNSEFDYQLIPQVPNKNVVKLRPKMFVIFFPYEIHKPCCAYSSDSMQKELKKLVVKVPMNLLNKNEE</sequence>
<evidence type="ECO:0000313" key="1">
    <source>
        <dbReference type="EMBL" id="VEJ09066.1"/>
    </source>
</evidence>
<name>A0A448TT18_9PAST</name>
<dbReference type="SUPFAM" id="SSF51197">
    <property type="entry name" value="Clavaminate synthase-like"/>
    <property type="match status" value="1"/>
</dbReference>
<proteinExistence type="predicted"/>
<dbReference type="NCBIfam" id="TIGR00022">
    <property type="entry name" value="YhcH/YjgK/YiaL family protein"/>
    <property type="match status" value="1"/>
</dbReference>
<dbReference type="Proteomes" id="UP000279799">
    <property type="component" value="Chromosome"/>
</dbReference>
<dbReference type="AlphaFoldDB" id="A0A448TT18"/>
<evidence type="ECO:0000313" key="2">
    <source>
        <dbReference type="Proteomes" id="UP000279799"/>
    </source>
</evidence>
<dbReference type="OrthoDB" id="6196468at2"/>
<dbReference type="Gene3D" id="2.60.120.370">
    <property type="entry name" value="YhcH/YjgK/YiaL"/>
    <property type="match status" value="1"/>
</dbReference>
<dbReference type="KEGG" id="adp:NCTC12871_00496"/>
<dbReference type="Pfam" id="PF04074">
    <property type="entry name" value="DUF386"/>
    <property type="match status" value="1"/>
</dbReference>
<dbReference type="InterPro" id="IPR004375">
    <property type="entry name" value="NanQ/TabA/YiaL"/>
</dbReference>
<keyword evidence="2" id="KW-1185">Reference proteome</keyword>
<dbReference type="GO" id="GO:0005829">
    <property type="term" value="C:cytosol"/>
    <property type="evidence" value="ECO:0007669"/>
    <property type="project" value="TreeGrafter"/>
</dbReference>
<dbReference type="PANTHER" id="PTHR34986:SF5">
    <property type="entry name" value="N-ACETYLNEURAMINATE ANOMERASE NANQ"/>
    <property type="match status" value="1"/>
</dbReference>
<reference evidence="1 2" key="1">
    <citation type="submission" date="2018-12" db="EMBL/GenBank/DDBJ databases">
        <authorList>
            <consortium name="Pathogen Informatics"/>
        </authorList>
    </citation>
    <scope>NUCLEOTIDE SEQUENCE [LARGE SCALE GENOMIC DNA]</scope>
    <source>
        <strain evidence="1 2">NCTC12871</strain>
    </source>
</reference>
<organism evidence="1 2">
    <name type="scientific">Actinobacillus delphinicola</name>
    <dbReference type="NCBI Taxonomy" id="51161"/>
    <lineage>
        <taxon>Bacteria</taxon>
        <taxon>Pseudomonadati</taxon>
        <taxon>Pseudomonadota</taxon>
        <taxon>Gammaproteobacteria</taxon>
        <taxon>Pasteurellales</taxon>
        <taxon>Pasteurellaceae</taxon>
        <taxon>Actinobacillus</taxon>
    </lineage>
</organism>
<dbReference type="PANTHER" id="PTHR34986">
    <property type="entry name" value="EVOLVED BETA-GALACTOSIDASE SUBUNIT BETA"/>
    <property type="match status" value="1"/>
</dbReference>
<dbReference type="InterPro" id="IPR037012">
    <property type="entry name" value="NanQ/TabA/YiaL_sf"/>
</dbReference>
<gene>
    <name evidence="1" type="ORF">NCTC12871_00496</name>
</gene>
<protein>
    <submittedName>
        <fullName evidence="1">Uncharacterized protein, YhcH/YjgK/YiaL family</fullName>
    </submittedName>
</protein>
<accession>A0A448TT18</accession>
<dbReference type="RefSeq" id="WP_126598677.1">
    <property type="nucleotide sequence ID" value="NZ_LR134510.1"/>
</dbReference>
<dbReference type="EMBL" id="LR134510">
    <property type="protein sequence ID" value="VEJ09066.1"/>
    <property type="molecule type" value="Genomic_DNA"/>
</dbReference>